<comment type="caution">
    <text evidence="1">The sequence shown here is derived from an EMBL/GenBank/DDBJ whole genome shotgun (WGS) entry which is preliminary data.</text>
</comment>
<proteinExistence type="predicted"/>
<reference evidence="1 2" key="1">
    <citation type="journal article" date="2020" name="ISME J.">
        <title>Uncovering the hidden diversity of litter-decomposition mechanisms in mushroom-forming fungi.</title>
        <authorList>
            <person name="Floudas D."/>
            <person name="Bentzer J."/>
            <person name="Ahren D."/>
            <person name="Johansson T."/>
            <person name="Persson P."/>
            <person name="Tunlid A."/>
        </authorList>
    </citation>
    <scope>NUCLEOTIDE SEQUENCE [LARGE SCALE GENOMIC DNA]</scope>
    <source>
        <strain evidence="1 2">CBS 101986</strain>
    </source>
</reference>
<dbReference type="EMBL" id="JAACJJ010000002">
    <property type="protein sequence ID" value="KAF5329792.1"/>
    <property type="molecule type" value="Genomic_DNA"/>
</dbReference>
<dbReference type="Proteomes" id="UP000567179">
    <property type="component" value="Unassembled WGS sequence"/>
</dbReference>
<organism evidence="1 2">
    <name type="scientific">Psilocybe cf. subviscida</name>
    <dbReference type="NCBI Taxonomy" id="2480587"/>
    <lineage>
        <taxon>Eukaryota</taxon>
        <taxon>Fungi</taxon>
        <taxon>Dikarya</taxon>
        <taxon>Basidiomycota</taxon>
        <taxon>Agaricomycotina</taxon>
        <taxon>Agaricomycetes</taxon>
        <taxon>Agaricomycetidae</taxon>
        <taxon>Agaricales</taxon>
        <taxon>Agaricineae</taxon>
        <taxon>Strophariaceae</taxon>
        <taxon>Psilocybe</taxon>
    </lineage>
</organism>
<keyword evidence="2" id="KW-1185">Reference proteome</keyword>
<evidence type="ECO:0000313" key="1">
    <source>
        <dbReference type="EMBL" id="KAF5329792.1"/>
    </source>
</evidence>
<protein>
    <submittedName>
        <fullName evidence="1">Uncharacterized protein</fullName>
    </submittedName>
</protein>
<accession>A0A8H5BUG3</accession>
<sequence length="164" mass="18823">MRSSTVGFGIYLRPPAIPSTHIHDRDRRSNQRHPASRLVASCSSSWMPQGQAWSRWREFVKNHGLSPIAVDFAGKGTATTSRKMAHRLTLCNSSPLAMRRKLAARRRRTREPHSKLVHEIRTEFVAFKFDDWMALAAQTEARAAARPSVRAHEHEQSTRWGRRM</sequence>
<evidence type="ECO:0000313" key="2">
    <source>
        <dbReference type="Proteomes" id="UP000567179"/>
    </source>
</evidence>
<dbReference type="AlphaFoldDB" id="A0A8H5BUG3"/>
<gene>
    <name evidence="1" type="ORF">D9619_009516</name>
</gene>
<name>A0A8H5BUG3_9AGAR</name>